<dbReference type="PANTHER" id="PTHR12001:SF44">
    <property type="entry name" value="GERANYLGERANYL PYROPHOSPHATE SYNTHASE"/>
    <property type="match status" value="1"/>
</dbReference>
<feature type="compositionally biased region" description="Polar residues" evidence="5">
    <location>
        <begin position="29"/>
        <end position="40"/>
    </location>
</feature>
<reference evidence="6 7" key="1">
    <citation type="submission" date="2019-04" db="EMBL/GenBank/DDBJ databases">
        <title>Friends and foes A comparative genomics study of 23 Aspergillus species from section Flavi.</title>
        <authorList>
            <consortium name="DOE Joint Genome Institute"/>
            <person name="Kjaerbolling I."/>
            <person name="Vesth T."/>
            <person name="Frisvad J.C."/>
            <person name="Nybo J.L."/>
            <person name="Theobald S."/>
            <person name="Kildgaard S."/>
            <person name="Isbrandt T."/>
            <person name="Kuo A."/>
            <person name="Sato A."/>
            <person name="Lyhne E.K."/>
            <person name="Kogle M.E."/>
            <person name="Wiebenga A."/>
            <person name="Kun R.S."/>
            <person name="Lubbers R.J."/>
            <person name="Makela M.R."/>
            <person name="Barry K."/>
            <person name="Chovatia M."/>
            <person name="Clum A."/>
            <person name="Daum C."/>
            <person name="Haridas S."/>
            <person name="He G."/>
            <person name="LaButti K."/>
            <person name="Lipzen A."/>
            <person name="Mondo S."/>
            <person name="Riley R."/>
            <person name="Salamov A."/>
            <person name="Simmons B.A."/>
            <person name="Magnuson J.K."/>
            <person name="Henrissat B."/>
            <person name="Mortensen U.H."/>
            <person name="Larsen T.O."/>
            <person name="Devries R.P."/>
            <person name="Grigoriev I.V."/>
            <person name="Machida M."/>
            <person name="Baker S.E."/>
            <person name="Andersen M.R."/>
        </authorList>
    </citation>
    <scope>NUCLEOTIDE SEQUENCE [LARGE SCALE GENOMIC DNA]</scope>
    <source>
        <strain evidence="6 7">CBS 117626</strain>
    </source>
</reference>
<organism evidence="6 7">
    <name type="scientific">Aspergillus tamarii</name>
    <dbReference type="NCBI Taxonomy" id="41984"/>
    <lineage>
        <taxon>Eukaryota</taxon>
        <taxon>Fungi</taxon>
        <taxon>Dikarya</taxon>
        <taxon>Ascomycota</taxon>
        <taxon>Pezizomycotina</taxon>
        <taxon>Eurotiomycetes</taxon>
        <taxon>Eurotiomycetidae</taxon>
        <taxon>Eurotiales</taxon>
        <taxon>Aspergillaceae</taxon>
        <taxon>Aspergillus</taxon>
        <taxon>Aspergillus subgen. Circumdati</taxon>
    </lineage>
</organism>
<evidence type="ECO:0000256" key="5">
    <source>
        <dbReference type="SAM" id="MobiDB-lite"/>
    </source>
</evidence>
<gene>
    <name evidence="6" type="ORF">BDV40DRAFT_256733</name>
</gene>
<dbReference type="InterPro" id="IPR008949">
    <property type="entry name" value="Isoprenoid_synthase_dom_sf"/>
</dbReference>
<evidence type="ECO:0000313" key="6">
    <source>
        <dbReference type="EMBL" id="KAE8166056.1"/>
    </source>
</evidence>
<keyword evidence="3" id="KW-0460">Magnesium</keyword>
<keyword evidence="1 4" id="KW-0808">Transferase</keyword>
<dbReference type="InterPro" id="IPR000092">
    <property type="entry name" value="Polyprenyl_synt"/>
</dbReference>
<protein>
    <submittedName>
        <fullName evidence="6">Isoprenoid synthase domain-containing protein</fullName>
    </submittedName>
</protein>
<evidence type="ECO:0000256" key="1">
    <source>
        <dbReference type="ARBA" id="ARBA00022679"/>
    </source>
</evidence>
<dbReference type="Pfam" id="PF00348">
    <property type="entry name" value="polyprenyl_synt"/>
    <property type="match status" value="1"/>
</dbReference>
<dbReference type="OrthoDB" id="6921389at2759"/>
<dbReference type="GO" id="GO:0043386">
    <property type="term" value="P:mycotoxin biosynthetic process"/>
    <property type="evidence" value="ECO:0007669"/>
    <property type="project" value="UniProtKB-ARBA"/>
</dbReference>
<dbReference type="EMBL" id="ML738596">
    <property type="protein sequence ID" value="KAE8166056.1"/>
    <property type="molecule type" value="Genomic_DNA"/>
</dbReference>
<comment type="similarity">
    <text evidence="4">Belongs to the FPP/GGPP synthase family.</text>
</comment>
<dbReference type="GO" id="GO:0046872">
    <property type="term" value="F:metal ion binding"/>
    <property type="evidence" value="ECO:0007669"/>
    <property type="project" value="UniProtKB-KW"/>
</dbReference>
<dbReference type="GO" id="GO:0004659">
    <property type="term" value="F:prenyltransferase activity"/>
    <property type="evidence" value="ECO:0007669"/>
    <property type="project" value="InterPro"/>
</dbReference>
<evidence type="ECO:0000256" key="4">
    <source>
        <dbReference type="RuleBase" id="RU004466"/>
    </source>
</evidence>
<feature type="region of interest" description="Disordered" evidence="5">
    <location>
        <begin position="1"/>
        <end position="40"/>
    </location>
</feature>
<dbReference type="AlphaFoldDB" id="A0A5N6V4X7"/>
<keyword evidence="2" id="KW-0479">Metal-binding</keyword>
<dbReference type="GO" id="GO:0008299">
    <property type="term" value="P:isoprenoid biosynthetic process"/>
    <property type="evidence" value="ECO:0007669"/>
    <property type="project" value="InterPro"/>
</dbReference>
<sequence length="355" mass="40030">MDKALELDKGMAPVGQPRVDQEYHESSYTDEGQSTANNKARTSDIKYDILAPFNKADAEKICMEPFEYTRSLPGKNTVGKVIESLRPWLIISDHSAAVLTNVMTMLQNSSLMLDDIEDGSQLRRGAPAAHVKYGLSQTINSTTYVIAKAVSDVQTHLRPQCTKILSEELQTLTLGQALDLNWTFHKKCPNVQDYLVMIDHKTGGFFRLMLRIMEIEANTTPNEELRHLITLLGRYYQIKDDYQNLASDEYTVTKGFCDDLSEGKFSFPLIHLLEHSPSATALHNMMFGRQPADEREMSEETKSSIVAQMEEMGSLEYTRAVLDGLFDSIWETVESIEDAMGPNIGFKALCKRLKL</sequence>
<dbReference type="PANTHER" id="PTHR12001">
    <property type="entry name" value="GERANYLGERANYL PYROPHOSPHATE SYNTHASE"/>
    <property type="match status" value="1"/>
</dbReference>
<evidence type="ECO:0000313" key="7">
    <source>
        <dbReference type="Proteomes" id="UP000326950"/>
    </source>
</evidence>
<evidence type="ECO:0000256" key="2">
    <source>
        <dbReference type="ARBA" id="ARBA00022723"/>
    </source>
</evidence>
<dbReference type="Proteomes" id="UP000326950">
    <property type="component" value="Unassembled WGS sequence"/>
</dbReference>
<evidence type="ECO:0000256" key="3">
    <source>
        <dbReference type="ARBA" id="ARBA00022842"/>
    </source>
</evidence>
<keyword evidence="7" id="KW-1185">Reference proteome</keyword>
<dbReference type="SFLD" id="SFLDS00005">
    <property type="entry name" value="Isoprenoid_Synthase_Type_I"/>
    <property type="match status" value="1"/>
</dbReference>
<proteinExistence type="inferred from homology"/>
<accession>A0A5N6V4X7</accession>
<dbReference type="SUPFAM" id="SSF48576">
    <property type="entry name" value="Terpenoid synthases"/>
    <property type="match status" value="1"/>
</dbReference>
<dbReference type="Gene3D" id="1.10.600.10">
    <property type="entry name" value="Farnesyl Diphosphate Synthase"/>
    <property type="match status" value="1"/>
</dbReference>
<name>A0A5N6V4X7_ASPTM</name>
<dbReference type="PROSITE" id="PS00444">
    <property type="entry name" value="POLYPRENYL_SYNTHASE_2"/>
    <property type="match status" value="1"/>
</dbReference>
<dbReference type="InterPro" id="IPR033749">
    <property type="entry name" value="Polyprenyl_synt_CS"/>
</dbReference>
<dbReference type="PROSITE" id="PS00723">
    <property type="entry name" value="POLYPRENYL_SYNTHASE_1"/>
    <property type="match status" value="1"/>
</dbReference>
<dbReference type="GO" id="GO:0046165">
    <property type="term" value="P:alcohol biosynthetic process"/>
    <property type="evidence" value="ECO:0007669"/>
    <property type="project" value="UniProtKB-ARBA"/>
</dbReference>